<gene>
    <name evidence="2" type="ORF">OV287_50200</name>
</gene>
<proteinExistence type="predicted"/>
<name>A0ABT4ALS6_9BACT</name>
<feature type="region of interest" description="Disordered" evidence="1">
    <location>
        <begin position="287"/>
        <end position="325"/>
    </location>
</feature>
<dbReference type="EMBL" id="JAPNKA010000001">
    <property type="protein sequence ID" value="MCY1082651.1"/>
    <property type="molecule type" value="Genomic_DNA"/>
</dbReference>
<protein>
    <submittedName>
        <fullName evidence="2">AHH domain-containing protein</fullName>
    </submittedName>
</protein>
<dbReference type="Proteomes" id="UP001207654">
    <property type="component" value="Unassembled WGS sequence"/>
</dbReference>
<evidence type="ECO:0000256" key="1">
    <source>
        <dbReference type="SAM" id="MobiDB-lite"/>
    </source>
</evidence>
<accession>A0ABT4ALS6</accession>
<evidence type="ECO:0000313" key="2">
    <source>
        <dbReference type="EMBL" id="MCY1082651.1"/>
    </source>
</evidence>
<evidence type="ECO:0000313" key="3">
    <source>
        <dbReference type="Proteomes" id="UP001207654"/>
    </source>
</evidence>
<keyword evidence="3" id="KW-1185">Reference proteome</keyword>
<comment type="caution">
    <text evidence="2">The sequence shown here is derived from an EMBL/GenBank/DDBJ whole genome shotgun (WGS) entry which is preliminary data.</text>
</comment>
<dbReference type="RefSeq" id="WP_267541210.1">
    <property type="nucleotide sequence ID" value="NZ_JAPNKA010000001.1"/>
</dbReference>
<sequence length="325" mass="36805">MSDNKKGHFGDAALSVLHNVQKNTTENGACLTGHLGGFSKFRNKSSCNYRYQAYERAKENVEIKKRLQSYKARLSTNSIETSAYPAESESMTPAYYCARLPAPQAGDWDVTGPNRVVTRTTFSKKTYGIPIGHNFTQDTWPYWNNAHHLIPKGTLKERILEEDSQVSELMQKALLKAKYNINHKFNMLLMPQDREVAELLDLPRHIQLKDDDEPDLAAMCTDHPAYNEMVREMDSGLDAIIQDYKEICDQKIEEGEHDVPDGLLDKARLESLSKRLLRIILDWGSDARGGSLEKMSMREKKKQKATGAPEGSRGSVKRRKLGDGK</sequence>
<organism evidence="2 3">
    <name type="scientific">Archangium lansingense</name>
    <dbReference type="NCBI Taxonomy" id="2995310"/>
    <lineage>
        <taxon>Bacteria</taxon>
        <taxon>Pseudomonadati</taxon>
        <taxon>Myxococcota</taxon>
        <taxon>Myxococcia</taxon>
        <taxon>Myxococcales</taxon>
        <taxon>Cystobacterineae</taxon>
        <taxon>Archangiaceae</taxon>
        <taxon>Archangium</taxon>
    </lineage>
</organism>
<feature type="compositionally biased region" description="Basic residues" evidence="1">
    <location>
        <begin position="315"/>
        <end position="325"/>
    </location>
</feature>
<reference evidence="2 3" key="1">
    <citation type="submission" date="2022-11" db="EMBL/GenBank/DDBJ databases">
        <title>Minimal conservation of predation-associated metabolite biosynthetic gene clusters underscores biosynthetic potential of Myxococcota including descriptions for ten novel species: Archangium lansinium sp. nov., Myxococcus landrumus sp. nov., Nannocystis bai.</title>
        <authorList>
            <person name="Ahearne A."/>
            <person name="Stevens C."/>
            <person name="Phillips K."/>
        </authorList>
    </citation>
    <scope>NUCLEOTIDE SEQUENCE [LARGE SCALE GENOMIC DNA]</scope>
    <source>
        <strain evidence="2 3">MIWBW</strain>
    </source>
</reference>